<comment type="caution">
    <text evidence="1">The sequence shown here is derived from an EMBL/GenBank/DDBJ whole genome shotgun (WGS) entry which is preliminary data.</text>
</comment>
<dbReference type="AlphaFoldDB" id="A0A3L6PM95"/>
<proteinExistence type="predicted"/>
<gene>
    <name evidence="1" type="ORF">C2845_PM18G00850</name>
</gene>
<evidence type="ECO:0000313" key="2">
    <source>
        <dbReference type="Proteomes" id="UP000275267"/>
    </source>
</evidence>
<keyword evidence="2" id="KW-1185">Reference proteome</keyword>
<accession>A0A3L6PM95</accession>
<name>A0A3L6PM95_PANMI</name>
<evidence type="ECO:0000313" key="1">
    <source>
        <dbReference type="EMBL" id="RLM58920.1"/>
    </source>
</evidence>
<sequence>MGVAYWYLVDGKGDTASVGTGTAVDRTARRYGRAPAAGLRSLWFYLTLLSIKIQFRGEELEGLCVEELYQIVREVEAGLHRVPTTKVGTGKSLRIHNVELVPDLTLLPNTTRKPQLFPNSTGSSCKINLERSMAAVDLRGSSSDR</sequence>
<reference evidence="2" key="1">
    <citation type="journal article" date="2019" name="Nat. Commun.">
        <title>The genome of broomcorn millet.</title>
        <authorList>
            <person name="Zou C."/>
            <person name="Miki D."/>
            <person name="Li D."/>
            <person name="Tang Q."/>
            <person name="Xiao L."/>
            <person name="Rajput S."/>
            <person name="Deng P."/>
            <person name="Jia W."/>
            <person name="Huang R."/>
            <person name="Zhang M."/>
            <person name="Sun Y."/>
            <person name="Hu J."/>
            <person name="Fu X."/>
            <person name="Schnable P.S."/>
            <person name="Li F."/>
            <person name="Zhang H."/>
            <person name="Feng B."/>
            <person name="Zhu X."/>
            <person name="Liu R."/>
            <person name="Schnable J.C."/>
            <person name="Zhu J.-K."/>
            <person name="Zhang H."/>
        </authorList>
    </citation>
    <scope>NUCLEOTIDE SEQUENCE [LARGE SCALE GENOMIC DNA]</scope>
</reference>
<organism evidence="1 2">
    <name type="scientific">Panicum miliaceum</name>
    <name type="common">Proso millet</name>
    <name type="synonym">Broomcorn millet</name>
    <dbReference type="NCBI Taxonomy" id="4540"/>
    <lineage>
        <taxon>Eukaryota</taxon>
        <taxon>Viridiplantae</taxon>
        <taxon>Streptophyta</taxon>
        <taxon>Embryophyta</taxon>
        <taxon>Tracheophyta</taxon>
        <taxon>Spermatophyta</taxon>
        <taxon>Magnoliopsida</taxon>
        <taxon>Liliopsida</taxon>
        <taxon>Poales</taxon>
        <taxon>Poaceae</taxon>
        <taxon>PACMAD clade</taxon>
        <taxon>Panicoideae</taxon>
        <taxon>Panicodae</taxon>
        <taxon>Paniceae</taxon>
        <taxon>Panicinae</taxon>
        <taxon>Panicum</taxon>
        <taxon>Panicum sect. Panicum</taxon>
    </lineage>
</organism>
<protein>
    <submittedName>
        <fullName evidence="1">Uncharacterized protein</fullName>
    </submittedName>
</protein>
<dbReference type="EMBL" id="PQIB02000017">
    <property type="protein sequence ID" value="RLM58920.1"/>
    <property type="molecule type" value="Genomic_DNA"/>
</dbReference>
<dbReference type="Proteomes" id="UP000275267">
    <property type="component" value="Unassembled WGS sequence"/>
</dbReference>